<dbReference type="GO" id="GO:0098553">
    <property type="term" value="C:lumenal side of endoplasmic reticulum membrane"/>
    <property type="evidence" value="ECO:0007669"/>
    <property type="project" value="EnsemblFungi"/>
</dbReference>
<keyword evidence="6" id="KW-0735">Signal-anchor</keyword>
<gene>
    <name evidence="18" type="ORF">UREG_03540</name>
</gene>
<dbReference type="AlphaFoldDB" id="C4JR58"/>
<evidence type="ECO:0000256" key="6">
    <source>
        <dbReference type="ARBA" id="ARBA00022968"/>
    </source>
</evidence>
<dbReference type="HOGENOM" id="CLU_007380_1_0_1"/>
<organism evidence="18 19">
    <name type="scientific">Uncinocarpus reesii (strain UAMH 1704)</name>
    <dbReference type="NCBI Taxonomy" id="336963"/>
    <lineage>
        <taxon>Eukaryota</taxon>
        <taxon>Fungi</taxon>
        <taxon>Dikarya</taxon>
        <taxon>Ascomycota</taxon>
        <taxon>Pezizomycotina</taxon>
        <taxon>Eurotiomycetes</taxon>
        <taxon>Eurotiomycetidae</taxon>
        <taxon>Onygenales</taxon>
        <taxon>Onygenaceae</taxon>
        <taxon>Uncinocarpus</taxon>
    </lineage>
</organism>
<dbReference type="GO" id="GO:0070880">
    <property type="term" value="P:fungal-type cell wall beta-glucan biosynthetic process"/>
    <property type="evidence" value="ECO:0007669"/>
    <property type="project" value="EnsemblFungi"/>
</dbReference>
<dbReference type="InterPro" id="IPR012341">
    <property type="entry name" value="6hp_glycosidase-like_sf"/>
</dbReference>
<evidence type="ECO:0000256" key="2">
    <source>
        <dbReference type="ARBA" id="ARBA00010833"/>
    </source>
</evidence>
<dbReference type="InterPro" id="IPR004888">
    <property type="entry name" value="Glycoside_hydrolase_63"/>
</dbReference>
<evidence type="ECO:0000256" key="13">
    <source>
        <dbReference type="RuleBase" id="RU368089"/>
    </source>
</evidence>
<dbReference type="Pfam" id="PF03200">
    <property type="entry name" value="Glyco_hydro_63"/>
    <property type="match status" value="1"/>
</dbReference>
<keyword evidence="7" id="KW-1133">Transmembrane helix</keyword>
<comment type="similarity">
    <text evidence="2 13">Belongs to the glycosyl hydrolase 63 family.</text>
</comment>
<accession>C4JR58</accession>
<keyword evidence="3" id="KW-0812">Transmembrane</keyword>
<dbReference type="Proteomes" id="UP000002058">
    <property type="component" value="Unassembled WGS sequence"/>
</dbReference>
<dbReference type="Pfam" id="PF16923">
    <property type="entry name" value="Glyco_hydro_63N"/>
    <property type="match status" value="1"/>
</dbReference>
<dbReference type="SUPFAM" id="SSF48208">
    <property type="entry name" value="Six-hairpin glycosidases"/>
    <property type="match status" value="1"/>
</dbReference>
<dbReference type="OrthoDB" id="410058at2759"/>
<evidence type="ECO:0000313" key="18">
    <source>
        <dbReference type="EMBL" id="EEP78694.1"/>
    </source>
</evidence>
<evidence type="ECO:0000313" key="19">
    <source>
        <dbReference type="Proteomes" id="UP000002058"/>
    </source>
</evidence>
<keyword evidence="10 13" id="KW-0326">Glycosidase</keyword>
<feature type="region of interest" description="Disordered" evidence="15">
    <location>
        <begin position="108"/>
        <end position="127"/>
    </location>
</feature>
<dbReference type="GO" id="GO:0006491">
    <property type="term" value="P:N-glycan processing"/>
    <property type="evidence" value="ECO:0007669"/>
    <property type="project" value="EnsemblFungi"/>
</dbReference>
<comment type="function">
    <text evidence="13">Cleaves the distal alpha 1,2-linked glucose residue from the Glc(3)Man(9)GlcNAc(2) oligosaccharide precursor.</text>
</comment>
<keyword evidence="8" id="KW-0472">Membrane</keyword>
<keyword evidence="4 13" id="KW-0378">Hydrolase</keyword>
<evidence type="ECO:0000256" key="10">
    <source>
        <dbReference type="ARBA" id="ARBA00023295"/>
    </source>
</evidence>
<evidence type="ECO:0000256" key="3">
    <source>
        <dbReference type="ARBA" id="ARBA00022692"/>
    </source>
</evidence>
<dbReference type="InterPro" id="IPR031631">
    <property type="entry name" value="Glyco_hydro_63N"/>
</dbReference>
<dbReference type="OMA" id="IHLDLRC"/>
<keyword evidence="9 14" id="KW-0325">Glycoprotein</keyword>
<dbReference type="GO" id="GO:0004573">
    <property type="term" value="F:Glc3Man9GlcNAc2 oligosaccharide glucosidase activity"/>
    <property type="evidence" value="ECO:0007669"/>
    <property type="project" value="UniProtKB-UniRule"/>
</dbReference>
<feature type="domain" description="Glycosyl hydrolase family 63 C-terminal" evidence="16">
    <location>
        <begin position="216"/>
        <end position="705"/>
    </location>
</feature>
<feature type="domain" description="Glycosyl hydrolase family 63 N-terminal" evidence="17">
    <location>
        <begin position="1"/>
        <end position="176"/>
    </location>
</feature>
<comment type="pathway">
    <text evidence="14">Glycan metabolism; N-glycan degradation.</text>
</comment>
<protein>
    <recommendedName>
        <fullName evidence="11 13">Mannosyl-oligosaccharide glucosidase</fullName>
        <ecNumber evidence="11 13">3.2.1.106</ecNumber>
    </recommendedName>
    <alternativeName>
        <fullName evidence="14">Glucosidase I</fullName>
    </alternativeName>
</protein>
<dbReference type="FunCoup" id="C4JR58">
    <property type="interactions" value="518"/>
</dbReference>
<dbReference type="KEGG" id="ure:UREG_03540"/>
<comment type="catalytic activity">
    <reaction evidence="12 13">
        <text>N(4)-(alpha-D-Glc-(1-&gt;2)-alpha-D-Glc-(1-&gt;3)-alpha-D-Glc-(1-&gt;3)-alpha-D-Man-(1-&gt;2)-alpha-D-Man-(1-&gt;2)-alpha-D-Man-(1-&gt;3)-[alpha-D-Man-(1-&gt;2)-alpha-D-Man-(1-&gt;3)-[alpha-D-Man-(1-&gt;2)-alpha-D-Man-(1-&gt;6)]-alpha-D-Man-(1-&gt;6)]-beta-D-Man-(1-&gt;4)-beta-D-GlcNAc-(1-&gt;4)-beta-D-GlcNAc)-L-asparaginyl-[protein] + H2O = N(4)-(alpha-D-Glc-(1-&gt;3)-alpha-D-Glc-(1-&gt;3)-alpha-D-Man-(1-&gt;2)-alpha-D-Man-(1-&gt;2)-alpha-D-Man-(1-&gt;3)-[alpha-D-Man-(1-&gt;2)-alpha-D-Man-(1-&gt;3)-[alpha-D-Man-(1-&gt;2)-alpha-D-Man-(1-&gt;6)]-alpha-D-Man-(1-&gt;6)]-beta-D-Man-(1-&gt;4)-beta-D-GlcNAc-(1-&gt;4)-beta-D-GlcNAc)-L-asparaginyl-[protein] + beta-D-glucose</text>
        <dbReference type="Rhea" id="RHEA:55988"/>
        <dbReference type="Rhea" id="RHEA-COMP:12806"/>
        <dbReference type="Rhea" id="RHEA-COMP:14355"/>
        <dbReference type="ChEBI" id="CHEBI:15377"/>
        <dbReference type="ChEBI" id="CHEBI:15903"/>
        <dbReference type="ChEBI" id="CHEBI:59082"/>
        <dbReference type="ChEBI" id="CHEBI:132537"/>
        <dbReference type="EC" id="3.2.1.106"/>
    </reaction>
</comment>
<dbReference type="RefSeq" id="XP_002544023.1">
    <property type="nucleotide sequence ID" value="XM_002543977.1"/>
</dbReference>
<dbReference type="Gene3D" id="1.50.10.10">
    <property type="match status" value="1"/>
</dbReference>
<dbReference type="FunFam" id="1.50.10.10:FF:000027">
    <property type="entry name" value="Probable mannosyl-oligosaccharide glucosidase"/>
    <property type="match status" value="1"/>
</dbReference>
<name>C4JR58_UNCRE</name>
<evidence type="ECO:0000256" key="1">
    <source>
        <dbReference type="ARBA" id="ARBA00004648"/>
    </source>
</evidence>
<evidence type="ECO:0000256" key="15">
    <source>
        <dbReference type="SAM" id="MobiDB-lite"/>
    </source>
</evidence>
<proteinExistence type="inferred from homology"/>
<dbReference type="EMBL" id="CH476616">
    <property type="protein sequence ID" value="EEP78694.1"/>
    <property type="molecule type" value="Genomic_DNA"/>
</dbReference>
<dbReference type="EC" id="3.2.1.106" evidence="11 13"/>
<keyword evidence="5 13" id="KW-0256">Endoplasmic reticulum</keyword>
<dbReference type="eggNOG" id="KOG2161">
    <property type="taxonomic scope" value="Eukaryota"/>
</dbReference>
<dbReference type="InterPro" id="IPR031335">
    <property type="entry name" value="Glyco_hydro_63_C"/>
</dbReference>
<dbReference type="Gene3D" id="2.70.98.110">
    <property type="entry name" value="Glycosyl hydrolase family 63, N-terminal domain"/>
    <property type="match status" value="1"/>
</dbReference>
<evidence type="ECO:0000256" key="7">
    <source>
        <dbReference type="ARBA" id="ARBA00022989"/>
    </source>
</evidence>
<sequence length="721" mass="81455">MAGYGWDEYDIRKGGRQTIHDAGNTLDLTIDFIKVPGGGHGGSWGLRIKGQPRPDAPPNQPTTVVFYAAMEGLGELGVANEDDPLGFKGDVKLSGSTADLGDFTIDITRGPDTNQYPPKTHPSYDEKPQDRTFVASLQLQPEVLWQAKSILFAHLKQEIDPLVQKYGTENPPPPSRLFTIANKPAQGNFHAIQKVFQGPFEFDVLFSSGSASQPLTSDVLSKGIKDSSQAFAERFKEIYSPVKPFDSPEYLPFSQAMLSNLVGGVGYFYGDSIVDRSDAPEYEEENEGFWEETAEARARALPVPGNPAELFTSIPSRPFFPRGFLWDEGFHLIPVADWDLDLSLQIVKSWFNLMDDDGWIAREQILGPEARSKVPPEFQTQYPHYANPPTLFMILDGLVNKIEASMARPDSDDISAMCPKDLEAAKSYLRALYPLLQRQYSWFKRTQWGDVKTYDREAYSSKEAYRWRGRTVEHILTSGLDDYPRAQPPHPGELHVDLISWMGLMTRSLRRIAGVLEEKSDMETLAKNENAIKKNIDDLHWDETQKTYCDATIDEFEEDVHVCHKGYISLFPFMTGMMDPDSPHLGHILDLISDPEELWSDYGIRSLSKKDKLYGTGENYWKSPIWINMNYLILKNLLDLANGSGPYKKQAGEIYGKLRKNVVDNVFNEWKRTGFAWEQYNPETGHGQRTQHFTGWTSLVVKMMVMPDLSAASTGSLRDEL</sequence>
<dbReference type="InParanoid" id="C4JR58"/>
<dbReference type="STRING" id="336963.C4JR58"/>
<dbReference type="PANTHER" id="PTHR10412">
    <property type="entry name" value="MANNOSYL-OLIGOSACCHARIDE GLUCOSIDASE"/>
    <property type="match status" value="1"/>
</dbReference>
<evidence type="ECO:0000259" key="16">
    <source>
        <dbReference type="Pfam" id="PF03200"/>
    </source>
</evidence>
<dbReference type="GO" id="GO:0006488">
    <property type="term" value="P:dolichol-linked oligosaccharide biosynthetic process"/>
    <property type="evidence" value="ECO:0007669"/>
    <property type="project" value="EnsemblFungi"/>
</dbReference>
<evidence type="ECO:0000259" key="17">
    <source>
        <dbReference type="Pfam" id="PF16923"/>
    </source>
</evidence>
<dbReference type="InterPro" id="IPR038518">
    <property type="entry name" value="Glyco_hydro_63N_sf"/>
</dbReference>
<evidence type="ECO:0000256" key="9">
    <source>
        <dbReference type="ARBA" id="ARBA00023180"/>
    </source>
</evidence>
<reference evidence="19" key="1">
    <citation type="journal article" date="2009" name="Genome Res.">
        <title>Comparative genomic analyses of the human fungal pathogens Coccidioides and their relatives.</title>
        <authorList>
            <person name="Sharpton T.J."/>
            <person name="Stajich J.E."/>
            <person name="Rounsley S.D."/>
            <person name="Gardner M.J."/>
            <person name="Wortman J.R."/>
            <person name="Jordar V.S."/>
            <person name="Maiti R."/>
            <person name="Kodira C.D."/>
            <person name="Neafsey D.E."/>
            <person name="Zeng Q."/>
            <person name="Hung C.-Y."/>
            <person name="McMahan C."/>
            <person name="Muszewska A."/>
            <person name="Grynberg M."/>
            <person name="Mandel M.A."/>
            <person name="Kellner E.M."/>
            <person name="Barker B.M."/>
            <person name="Galgiani J.N."/>
            <person name="Orbach M.J."/>
            <person name="Kirkland T.N."/>
            <person name="Cole G.T."/>
            <person name="Henn M.R."/>
            <person name="Birren B.W."/>
            <person name="Taylor J.W."/>
        </authorList>
    </citation>
    <scope>NUCLEOTIDE SEQUENCE [LARGE SCALE GENOMIC DNA]</scope>
    <source>
        <strain evidence="19">UAMH 1704</strain>
    </source>
</reference>
<dbReference type="PANTHER" id="PTHR10412:SF11">
    <property type="entry name" value="MANNOSYL-OLIGOSACCHARIDE GLUCOSIDASE"/>
    <property type="match status" value="1"/>
</dbReference>
<evidence type="ECO:0000256" key="4">
    <source>
        <dbReference type="ARBA" id="ARBA00022801"/>
    </source>
</evidence>
<dbReference type="GeneID" id="8437442"/>
<evidence type="ECO:0000256" key="11">
    <source>
        <dbReference type="ARBA" id="ARBA00038888"/>
    </source>
</evidence>
<evidence type="ECO:0000256" key="12">
    <source>
        <dbReference type="ARBA" id="ARBA00052431"/>
    </source>
</evidence>
<evidence type="ECO:0000256" key="5">
    <source>
        <dbReference type="ARBA" id="ARBA00022824"/>
    </source>
</evidence>
<evidence type="ECO:0000256" key="8">
    <source>
        <dbReference type="ARBA" id="ARBA00023136"/>
    </source>
</evidence>
<keyword evidence="19" id="KW-1185">Reference proteome</keyword>
<comment type="subcellular location">
    <subcellularLocation>
        <location evidence="1 13">Endoplasmic reticulum membrane</location>
        <topology evidence="1 13">Single-pass type II membrane protein</topology>
    </subcellularLocation>
</comment>
<dbReference type="InterPro" id="IPR008928">
    <property type="entry name" value="6-hairpin_glycosidase_sf"/>
</dbReference>
<dbReference type="VEuPathDB" id="FungiDB:UREG_03540"/>
<evidence type="ECO:0000256" key="14">
    <source>
        <dbReference type="RuleBase" id="RU369107"/>
    </source>
</evidence>
<dbReference type="GO" id="GO:0009311">
    <property type="term" value="P:oligosaccharide metabolic process"/>
    <property type="evidence" value="ECO:0007669"/>
    <property type="project" value="UniProtKB-UniRule"/>
</dbReference>